<evidence type="ECO:0000256" key="2">
    <source>
        <dbReference type="ARBA" id="ARBA00023002"/>
    </source>
</evidence>
<dbReference type="InterPro" id="IPR036291">
    <property type="entry name" value="NAD(P)-bd_dom_sf"/>
</dbReference>
<proteinExistence type="inferred from homology"/>
<protein>
    <submittedName>
        <fullName evidence="3">Uncharacterized protein</fullName>
    </submittedName>
</protein>
<dbReference type="SUPFAM" id="SSF51735">
    <property type="entry name" value="NAD(P)-binding Rossmann-fold domains"/>
    <property type="match status" value="1"/>
</dbReference>
<accession>A0A383B0Z9</accession>
<evidence type="ECO:0000313" key="3">
    <source>
        <dbReference type="EMBL" id="SVE13088.1"/>
    </source>
</evidence>
<comment type="similarity">
    <text evidence="1">Belongs to the short-chain dehydrogenases/reductases (SDR) family.</text>
</comment>
<reference evidence="3" key="1">
    <citation type="submission" date="2018-05" db="EMBL/GenBank/DDBJ databases">
        <authorList>
            <person name="Lanie J.A."/>
            <person name="Ng W.-L."/>
            <person name="Kazmierczak K.M."/>
            <person name="Andrzejewski T.M."/>
            <person name="Davidsen T.M."/>
            <person name="Wayne K.J."/>
            <person name="Tettelin H."/>
            <person name="Glass J.I."/>
            <person name="Rusch D."/>
            <person name="Podicherti R."/>
            <person name="Tsui H.-C.T."/>
            <person name="Winkler M.E."/>
        </authorList>
    </citation>
    <scope>NUCLEOTIDE SEQUENCE</scope>
</reference>
<organism evidence="3">
    <name type="scientific">marine metagenome</name>
    <dbReference type="NCBI Taxonomy" id="408172"/>
    <lineage>
        <taxon>unclassified sequences</taxon>
        <taxon>metagenomes</taxon>
        <taxon>ecological metagenomes</taxon>
    </lineage>
</organism>
<dbReference type="PANTHER" id="PTHR44196:SF1">
    <property type="entry name" value="DEHYDROGENASE_REDUCTASE SDR FAMILY MEMBER 7B"/>
    <property type="match status" value="1"/>
</dbReference>
<dbReference type="PANTHER" id="PTHR44196">
    <property type="entry name" value="DEHYDROGENASE/REDUCTASE SDR FAMILY MEMBER 7B"/>
    <property type="match status" value="1"/>
</dbReference>
<dbReference type="Pfam" id="PF00106">
    <property type="entry name" value="adh_short"/>
    <property type="match status" value="1"/>
</dbReference>
<dbReference type="InterPro" id="IPR002347">
    <property type="entry name" value="SDR_fam"/>
</dbReference>
<dbReference type="Gene3D" id="3.40.50.720">
    <property type="entry name" value="NAD(P)-binding Rossmann-like Domain"/>
    <property type="match status" value="1"/>
</dbReference>
<feature type="non-terminal residue" evidence="3">
    <location>
        <position position="111"/>
    </location>
</feature>
<dbReference type="PRINTS" id="PR00081">
    <property type="entry name" value="GDHRDH"/>
</dbReference>
<dbReference type="AlphaFoldDB" id="A0A383B0Z9"/>
<dbReference type="GO" id="GO:0016491">
    <property type="term" value="F:oxidoreductase activity"/>
    <property type="evidence" value="ECO:0007669"/>
    <property type="project" value="UniProtKB-KW"/>
</dbReference>
<evidence type="ECO:0000256" key="1">
    <source>
        <dbReference type="ARBA" id="ARBA00006484"/>
    </source>
</evidence>
<gene>
    <name evidence="3" type="ORF">METZ01_LOCUS465942</name>
</gene>
<name>A0A383B0Z9_9ZZZZ</name>
<dbReference type="GO" id="GO:0016020">
    <property type="term" value="C:membrane"/>
    <property type="evidence" value="ECO:0007669"/>
    <property type="project" value="TreeGrafter"/>
</dbReference>
<sequence>MAQEKLPKSAMDRFNLCERIAIITGGAGKLGMRHAEAVMEAGGIVTLLDVDKEKLSLACDKLSKNFQETSVEGIVCNITDPIQVENARDQILEKSGHIDILINNAANNPHV</sequence>
<dbReference type="EMBL" id="UINC01196186">
    <property type="protein sequence ID" value="SVE13088.1"/>
    <property type="molecule type" value="Genomic_DNA"/>
</dbReference>
<keyword evidence="2" id="KW-0560">Oxidoreductase</keyword>